<dbReference type="SUPFAM" id="SSF53474">
    <property type="entry name" value="alpha/beta-Hydrolases"/>
    <property type="match status" value="1"/>
</dbReference>
<organism evidence="8 9">
    <name type="scientific">Gymnopus androsaceus JB14</name>
    <dbReference type="NCBI Taxonomy" id="1447944"/>
    <lineage>
        <taxon>Eukaryota</taxon>
        <taxon>Fungi</taxon>
        <taxon>Dikarya</taxon>
        <taxon>Basidiomycota</taxon>
        <taxon>Agaricomycotina</taxon>
        <taxon>Agaricomycetes</taxon>
        <taxon>Agaricomycetidae</taxon>
        <taxon>Agaricales</taxon>
        <taxon>Marasmiineae</taxon>
        <taxon>Omphalotaceae</taxon>
        <taxon>Gymnopus</taxon>
    </lineage>
</organism>
<dbReference type="EC" id="3.4.16.5" evidence="2"/>
<dbReference type="Gene3D" id="1.10.287.410">
    <property type="match status" value="1"/>
</dbReference>
<dbReference type="Pfam" id="PF00450">
    <property type="entry name" value="Peptidase_S10"/>
    <property type="match status" value="1"/>
</dbReference>
<dbReference type="EMBL" id="ML769396">
    <property type="protein sequence ID" value="KAE9407384.1"/>
    <property type="molecule type" value="Genomic_DNA"/>
</dbReference>
<dbReference type="PANTHER" id="PTHR11802">
    <property type="entry name" value="SERINE PROTEASE FAMILY S10 SERINE CARBOXYPEPTIDASE"/>
    <property type="match status" value="1"/>
</dbReference>
<dbReference type="PRINTS" id="PR00724">
    <property type="entry name" value="CRBOXYPTASEC"/>
</dbReference>
<keyword evidence="6" id="KW-0325">Glycoprotein</keyword>
<evidence type="ECO:0000256" key="1">
    <source>
        <dbReference type="ARBA" id="ARBA00009431"/>
    </source>
</evidence>
<evidence type="ECO:0000256" key="7">
    <source>
        <dbReference type="SAM" id="Phobius"/>
    </source>
</evidence>
<dbReference type="AlphaFoldDB" id="A0A6A4IF08"/>
<sequence>MDLNGNLFDGLKESQAAFAILLLLASALVSCICTLTISYDVTPSLEPWFKFNYWQYIGLQGGADSTKPHFYASLSNLYGSLCPGVGSNTPSYSGYIGLKGDTKTSPRRSFFWYFGAESHDDEAPVILTMGGGPGTSGFMNAFYGQSPCIITADGLVPNPYGWTERYHLIVLDHASTPIGAGFSYAHGVPQVNNSRDAAWDVYDFLQKFYILFPRLAKNKLIIAGGSYGGVYVPNIATVIQEGNRAVASQKGRGQFDGSGANLRVIHLESLMIHNPISDVLSHFRWLLQYRCVYHNVYNTTQCQEGYALLPSCLEALDFVLQPENSTPKNRFEALELCEPFNEYATETPIEDIRLKCKPKEPGPSPECYPQFIWITELFSQPEVKATLGVPQDVNYTTYSTDVARAFEAYGDLAFRHHLLYEPLLADGIRLLHYVGAQDANCAWPGVLSFLKLIRSPYQENFINSKEIPWPDTDRKEGGYVRVVGEGAGNMTFVLIEGAGHFSVHDQPAVVKSMIEHWIENEPFVE</sequence>
<evidence type="ECO:0000256" key="6">
    <source>
        <dbReference type="ARBA" id="ARBA00023180"/>
    </source>
</evidence>
<evidence type="ECO:0000313" key="8">
    <source>
        <dbReference type="EMBL" id="KAE9407384.1"/>
    </source>
</evidence>
<feature type="transmembrane region" description="Helical" evidence="7">
    <location>
        <begin position="16"/>
        <end position="39"/>
    </location>
</feature>
<dbReference type="Proteomes" id="UP000799118">
    <property type="component" value="Unassembled WGS sequence"/>
</dbReference>
<proteinExistence type="inferred from homology"/>
<keyword evidence="3" id="KW-0121">Carboxypeptidase</keyword>
<keyword evidence="5" id="KW-0378">Hydrolase</keyword>
<dbReference type="InterPro" id="IPR029058">
    <property type="entry name" value="AB_hydrolase_fold"/>
</dbReference>
<name>A0A6A4IF08_9AGAR</name>
<keyword evidence="9" id="KW-1185">Reference proteome</keyword>
<evidence type="ECO:0000256" key="4">
    <source>
        <dbReference type="ARBA" id="ARBA00022670"/>
    </source>
</evidence>
<dbReference type="OrthoDB" id="443318at2759"/>
<keyword evidence="7" id="KW-0472">Membrane</keyword>
<evidence type="ECO:0000313" key="9">
    <source>
        <dbReference type="Proteomes" id="UP000799118"/>
    </source>
</evidence>
<dbReference type="GO" id="GO:0006508">
    <property type="term" value="P:proteolysis"/>
    <property type="evidence" value="ECO:0007669"/>
    <property type="project" value="UniProtKB-KW"/>
</dbReference>
<evidence type="ECO:0000256" key="3">
    <source>
        <dbReference type="ARBA" id="ARBA00022645"/>
    </source>
</evidence>
<accession>A0A6A4IF08</accession>
<dbReference type="Gene3D" id="3.40.50.1820">
    <property type="entry name" value="alpha/beta hydrolase"/>
    <property type="match status" value="1"/>
</dbReference>
<dbReference type="PANTHER" id="PTHR11802:SF113">
    <property type="entry name" value="SERINE CARBOXYPEPTIDASE CTSA-4.1"/>
    <property type="match status" value="1"/>
</dbReference>
<evidence type="ECO:0000256" key="2">
    <source>
        <dbReference type="ARBA" id="ARBA00012446"/>
    </source>
</evidence>
<protein>
    <recommendedName>
        <fullName evidence="2">carboxypeptidase C</fullName>
        <ecNumber evidence="2">3.4.16.5</ecNumber>
    </recommendedName>
</protein>
<reference evidence="8" key="1">
    <citation type="journal article" date="2019" name="Environ. Microbiol.">
        <title>Fungal ecological strategies reflected in gene transcription - a case study of two litter decomposers.</title>
        <authorList>
            <person name="Barbi F."/>
            <person name="Kohler A."/>
            <person name="Barry K."/>
            <person name="Baskaran P."/>
            <person name="Daum C."/>
            <person name="Fauchery L."/>
            <person name="Ihrmark K."/>
            <person name="Kuo A."/>
            <person name="LaButti K."/>
            <person name="Lipzen A."/>
            <person name="Morin E."/>
            <person name="Grigoriev I.V."/>
            <person name="Henrissat B."/>
            <person name="Lindahl B."/>
            <person name="Martin F."/>
        </authorList>
    </citation>
    <scope>NUCLEOTIDE SEQUENCE</scope>
    <source>
        <strain evidence="8">JB14</strain>
    </source>
</reference>
<dbReference type="GO" id="GO:0004185">
    <property type="term" value="F:serine-type carboxypeptidase activity"/>
    <property type="evidence" value="ECO:0007669"/>
    <property type="project" value="UniProtKB-EC"/>
</dbReference>
<dbReference type="InterPro" id="IPR001563">
    <property type="entry name" value="Peptidase_S10"/>
</dbReference>
<comment type="similarity">
    <text evidence="1">Belongs to the peptidase S10 family.</text>
</comment>
<evidence type="ECO:0000256" key="5">
    <source>
        <dbReference type="ARBA" id="ARBA00022801"/>
    </source>
</evidence>
<keyword evidence="4" id="KW-0645">Protease</keyword>
<gene>
    <name evidence="8" type="ORF">BT96DRAFT_1014217</name>
</gene>
<keyword evidence="7" id="KW-1133">Transmembrane helix</keyword>
<keyword evidence="7" id="KW-0812">Transmembrane</keyword>